<organism evidence="4 5">
    <name type="scientific">Agrobacterium tumefaciens</name>
    <dbReference type="NCBI Taxonomy" id="358"/>
    <lineage>
        <taxon>Bacteria</taxon>
        <taxon>Pseudomonadati</taxon>
        <taxon>Pseudomonadota</taxon>
        <taxon>Alphaproteobacteria</taxon>
        <taxon>Hyphomicrobiales</taxon>
        <taxon>Rhizobiaceae</taxon>
        <taxon>Rhizobium/Agrobacterium group</taxon>
        <taxon>Agrobacterium</taxon>
        <taxon>Agrobacterium tumefaciens complex</taxon>
    </lineage>
</organism>
<reference evidence="4 5" key="1">
    <citation type="submission" date="2018-02" db="EMBL/GenBank/DDBJ databases">
        <title>Complete genome sequence of Agrobacterium tumefaciens 1D1609.</title>
        <authorList>
            <person name="Cho S.-T."/>
            <person name="Haryono M."/>
            <person name="Chang H.-H."/>
            <person name="Santos M.N."/>
            <person name="Lai E.-M."/>
            <person name="Kuo C.-H."/>
        </authorList>
    </citation>
    <scope>NUCLEOTIDE SEQUENCE [LARGE SCALE GENOMIC DNA]</scope>
    <source>
        <strain evidence="4 5">1D1609</strain>
        <plasmid evidence="5">Plasmid pat1d1609b</plasmid>
    </source>
</reference>
<proteinExistence type="predicted"/>
<keyword evidence="2" id="KW-0012">Acyltransferase</keyword>
<dbReference type="Proteomes" id="UP000237717">
    <property type="component" value="Plasmid pAt1D1609b"/>
</dbReference>
<dbReference type="AlphaFoldDB" id="A0A2L2LMM5"/>
<dbReference type="InterPro" id="IPR016181">
    <property type="entry name" value="Acyl_CoA_acyltransferase"/>
</dbReference>
<dbReference type="SUPFAM" id="SSF55729">
    <property type="entry name" value="Acyl-CoA N-acyltransferases (Nat)"/>
    <property type="match status" value="1"/>
</dbReference>
<evidence type="ECO:0000256" key="1">
    <source>
        <dbReference type="ARBA" id="ARBA00022679"/>
    </source>
</evidence>
<feature type="domain" description="N-acetyltransferase" evidence="3">
    <location>
        <begin position="4"/>
        <end position="154"/>
    </location>
</feature>
<geneLocation type="plasmid" evidence="5">
    <name>pat1d1609b</name>
</geneLocation>
<dbReference type="PANTHER" id="PTHR43877:SF2">
    <property type="entry name" value="AMINOALKYLPHOSPHONATE N-ACETYLTRANSFERASE-RELATED"/>
    <property type="match status" value="1"/>
</dbReference>
<gene>
    <name evidence="4" type="ORF">At1D1609_55450</name>
</gene>
<dbReference type="Pfam" id="PF00583">
    <property type="entry name" value="Acetyltransf_1"/>
    <property type="match status" value="1"/>
</dbReference>
<name>A0A2L2LMM5_AGRTU</name>
<dbReference type="PANTHER" id="PTHR43877">
    <property type="entry name" value="AMINOALKYLPHOSPHONATE N-ACETYLTRANSFERASE-RELATED-RELATED"/>
    <property type="match status" value="1"/>
</dbReference>
<dbReference type="InterPro" id="IPR050832">
    <property type="entry name" value="Bact_Acetyltransf"/>
</dbReference>
<evidence type="ECO:0000259" key="3">
    <source>
        <dbReference type="PROSITE" id="PS51186"/>
    </source>
</evidence>
<dbReference type="GO" id="GO:0016747">
    <property type="term" value="F:acyltransferase activity, transferring groups other than amino-acyl groups"/>
    <property type="evidence" value="ECO:0007669"/>
    <property type="project" value="InterPro"/>
</dbReference>
<evidence type="ECO:0000256" key="2">
    <source>
        <dbReference type="ARBA" id="ARBA00023315"/>
    </source>
</evidence>
<dbReference type="RefSeq" id="WP_158662975.1">
    <property type="nucleotide sequence ID" value="NZ_CP026928.1"/>
</dbReference>
<dbReference type="CDD" id="cd04301">
    <property type="entry name" value="NAT_SF"/>
    <property type="match status" value="1"/>
</dbReference>
<dbReference type="InterPro" id="IPR000182">
    <property type="entry name" value="GNAT_dom"/>
</dbReference>
<keyword evidence="4" id="KW-0614">Plasmid</keyword>
<evidence type="ECO:0000313" key="5">
    <source>
        <dbReference type="Proteomes" id="UP000237717"/>
    </source>
</evidence>
<keyword evidence="1" id="KW-0808">Transferase</keyword>
<dbReference type="EMBL" id="CP026928">
    <property type="protein sequence ID" value="AVH45575.1"/>
    <property type="molecule type" value="Genomic_DNA"/>
</dbReference>
<dbReference type="PROSITE" id="PS51186">
    <property type="entry name" value="GNAT"/>
    <property type="match status" value="1"/>
</dbReference>
<protein>
    <recommendedName>
        <fullName evidence="3">N-acetyltransferase domain-containing protein</fullName>
    </recommendedName>
</protein>
<sequence>MPQINLESLSARPELASVLASWAYFEWSAPMGRNWQQTVERYYPDHSSRPITYVATIDGAPAGMASLRDRDSYDFLPGTTPWICNVYVHDAMRGLGLAGSLCRRLLNEAGRLGFEHVYLASSIRQDSLYHRLGFRQVAEVDYFGPKYILSMPADAGSLEARS</sequence>
<evidence type="ECO:0000313" key="4">
    <source>
        <dbReference type="EMBL" id="AVH45575.1"/>
    </source>
</evidence>
<accession>A0A2L2LMM5</accession>
<dbReference type="Gene3D" id="3.40.630.30">
    <property type="match status" value="1"/>
</dbReference>